<proteinExistence type="predicted"/>
<reference evidence="1" key="1">
    <citation type="submission" date="2018-02" db="EMBL/GenBank/DDBJ databases">
        <title>Rhizophora mucronata_Transcriptome.</title>
        <authorList>
            <person name="Meera S.P."/>
            <person name="Sreeshan A."/>
            <person name="Augustine A."/>
        </authorList>
    </citation>
    <scope>NUCLEOTIDE SEQUENCE</scope>
    <source>
        <tissue evidence="1">Leaf</tissue>
    </source>
</reference>
<evidence type="ECO:0000313" key="1">
    <source>
        <dbReference type="EMBL" id="MBX32726.1"/>
    </source>
</evidence>
<accession>A0A2P2MR83</accession>
<dbReference type="EMBL" id="GGEC01052242">
    <property type="protein sequence ID" value="MBX32726.1"/>
    <property type="molecule type" value="Transcribed_RNA"/>
</dbReference>
<sequence length="64" mass="7300">MTHNAPYGRNSIQRYNERTSTTAALQQMHMEKVLVSSSHLSLSFQTLSILNHPFDDGFNQVDFS</sequence>
<organism evidence="1">
    <name type="scientific">Rhizophora mucronata</name>
    <name type="common">Asiatic mangrove</name>
    <dbReference type="NCBI Taxonomy" id="61149"/>
    <lineage>
        <taxon>Eukaryota</taxon>
        <taxon>Viridiplantae</taxon>
        <taxon>Streptophyta</taxon>
        <taxon>Embryophyta</taxon>
        <taxon>Tracheophyta</taxon>
        <taxon>Spermatophyta</taxon>
        <taxon>Magnoliopsida</taxon>
        <taxon>eudicotyledons</taxon>
        <taxon>Gunneridae</taxon>
        <taxon>Pentapetalae</taxon>
        <taxon>rosids</taxon>
        <taxon>fabids</taxon>
        <taxon>Malpighiales</taxon>
        <taxon>Rhizophoraceae</taxon>
        <taxon>Rhizophora</taxon>
    </lineage>
</organism>
<name>A0A2P2MR83_RHIMU</name>
<protein>
    <submittedName>
        <fullName evidence="1">Uncharacterized protein</fullName>
    </submittedName>
</protein>
<dbReference type="AlphaFoldDB" id="A0A2P2MR83"/>